<dbReference type="EMBL" id="HBUF01147036">
    <property type="protein sequence ID" value="CAG6647444.1"/>
    <property type="molecule type" value="Transcribed_RNA"/>
</dbReference>
<evidence type="ECO:0000313" key="1">
    <source>
        <dbReference type="EMBL" id="CAG6647442.1"/>
    </source>
</evidence>
<organism evidence="1">
    <name type="scientific">Cacopsylla melanoneura</name>
    <dbReference type="NCBI Taxonomy" id="428564"/>
    <lineage>
        <taxon>Eukaryota</taxon>
        <taxon>Metazoa</taxon>
        <taxon>Ecdysozoa</taxon>
        <taxon>Arthropoda</taxon>
        <taxon>Hexapoda</taxon>
        <taxon>Insecta</taxon>
        <taxon>Pterygota</taxon>
        <taxon>Neoptera</taxon>
        <taxon>Paraneoptera</taxon>
        <taxon>Hemiptera</taxon>
        <taxon>Sternorrhyncha</taxon>
        <taxon>Psylloidea</taxon>
        <taxon>Psyllidae</taxon>
        <taxon>Psyllinae</taxon>
        <taxon>Cacopsylla</taxon>
    </lineage>
</organism>
<dbReference type="AlphaFoldDB" id="A0A8D8RF13"/>
<dbReference type="EMBL" id="HBUF01147034">
    <property type="protein sequence ID" value="CAG6647442.1"/>
    <property type="molecule type" value="Transcribed_RNA"/>
</dbReference>
<protein>
    <submittedName>
        <fullName evidence="1">Uncharacterized protein</fullName>
    </submittedName>
</protein>
<reference evidence="1" key="1">
    <citation type="submission" date="2021-05" db="EMBL/GenBank/DDBJ databases">
        <authorList>
            <person name="Alioto T."/>
            <person name="Alioto T."/>
            <person name="Gomez Garrido J."/>
        </authorList>
    </citation>
    <scope>NUCLEOTIDE SEQUENCE</scope>
</reference>
<dbReference type="EMBL" id="HBUF01147035">
    <property type="protein sequence ID" value="CAG6647443.1"/>
    <property type="molecule type" value="Transcribed_RNA"/>
</dbReference>
<proteinExistence type="predicted"/>
<name>A0A8D8RF13_9HEMI</name>
<accession>A0A8D8RF13</accession>
<sequence>MVFGPLISPNIVCLHKNCIVHQVLFTVPRYLLRGPKRFGSDALLFTSHGSPTYLFLLLFVYPDRLTFLVFSHYIIVPIRSCVYYRCTQKSFTLETGDSMFDPYCS</sequence>